<dbReference type="InterPro" id="IPR015590">
    <property type="entry name" value="Aldehyde_DH_dom"/>
</dbReference>
<dbReference type="Gene3D" id="3.40.605.10">
    <property type="entry name" value="Aldehyde Dehydrogenase, Chain A, domain 1"/>
    <property type="match status" value="1"/>
</dbReference>
<comment type="caution">
    <text evidence="9">The sequence shown here is derived from an EMBL/GenBank/DDBJ whole genome shotgun (WGS) entry which is preliminary data.</text>
</comment>
<sequence>MTQLAPVDQARLAALRDLVTSGITRDLDWRRSRLSALRAMVLEHEEALTEAVREDVGKPHLEVRLTELSFVVQEIDLLLANLARWTAPRRVGLPVTHLPGSAHVQLQPKGVVLVIGPWNYPVQLLLTPLAGVLAAGNTAVVKPSDLTPRVAALLAELLPRYLGADTVEVVVGGVPETTALLQERFDHIFFTGSPRVGRIVMRAAAEHLTPVTLELGGKSPTFVDGTVDPDLAARRIVWGKFTNAGQTCVAPDYVLVTRDARDALLEALAGAVEDFFGADPSRSDDLGRIVNADHHRRLVELVESSGGHVVLGGDHDVDDRHYLAPTVVVDVPLDAPLMSDEIFGPVLPVIGVSDAAEAVGIINGRERPLALYVFSEDRATRELFETRTISGGLAHGAPLIHLAVPGLPFGGVGESGMGRYLGRASIEELSHHRSVLNKPLAPDTLAAVYPPYPAWKRSAVRALMAPLRRGRQAREVPASVLTGVGLVTRLLRGRP</sequence>
<dbReference type="InterPro" id="IPR029510">
    <property type="entry name" value="Ald_DH_CS_GLU"/>
</dbReference>
<dbReference type="GO" id="GO:0004029">
    <property type="term" value="F:aldehyde dehydrogenase (NAD+) activity"/>
    <property type="evidence" value="ECO:0007669"/>
    <property type="project" value="TreeGrafter"/>
</dbReference>
<name>A0A917BMP5_9MICO</name>
<dbReference type="InterPro" id="IPR016162">
    <property type="entry name" value="Ald_DH_N"/>
</dbReference>
<feature type="domain" description="Aldehyde dehydrogenase" evidence="8">
    <location>
        <begin position="29"/>
        <end position="435"/>
    </location>
</feature>
<organism evidence="9 10">
    <name type="scientific">Ornithinimicrobium tianjinense</name>
    <dbReference type="NCBI Taxonomy" id="1195761"/>
    <lineage>
        <taxon>Bacteria</taxon>
        <taxon>Bacillati</taxon>
        <taxon>Actinomycetota</taxon>
        <taxon>Actinomycetes</taxon>
        <taxon>Micrococcales</taxon>
        <taxon>Ornithinimicrobiaceae</taxon>
        <taxon>Ornithinimicrobium</taxon>
    </lineage>
</organism>
<dbReference type="Gene3D" id="3.40.309.10">
    <property type="entry name" value="Aldehyde Dehydrogenase, Chain A, domain 2"/>
    <property type="match status" value="1"/>
</dbReference>
<dbReference type="GO" id="GO:0006081">
    <property type="term" value="P:aldehyde metabolic process"/>
    <property type="evidence" value="ECO:0007669"/>
    <property type="project" value="InterPro"/>
</dbReference>
<reference evidence="9" key="1">
    <citation type="journal article" date="2014" name="Int. J. Syst. Evol. Microbiol.">
        <title>Complete genome sequence of Corynebacterium casei LMG S-19264T (=DSM 44701T), isolated from a smear-ripened cheese.</title>
        <authorList>
            <consortium name="US DOE Joint Genome Institute (JGI-PGF)"/>
            <person name="Walter F."/>
            <person name="Albersmeier A."/>
            <person name="Kalinowski J."/>
            <person name="Ruckert C."/>
        </authorList>
    </citation>
    <scope>NUCLEOTIDE SEQUENCE</scope>
    <source>
        <strain evidence="9">CGMCC 1.12160</strain>
    </source>
</reference>
<dbReference type="FunFam" id="3.40.309.10:FF:000003">
    <property type="entry name" value="Aldehyde dehydrogenase"/>
    <property type="match status" value="1"/>
</dbReference>
<evidence type="ECO:0000259" key="8">
    <source>
        <dbReference type="Pfam" id="PF00171"/>
    </source>
</evidence>
<dbReference type="EMBL" id="BMEM01000002">
    <property type="protein sequence ID" value="GGF50835.1"/>
    <property type="molecule type" value="Genomic_DNA"/>
</dbReference>
<feature type="active site" evidence="5">
    <location>
        <position position="248"/>
    </location>
</feature>
<dbReference type="SUPFAM" id="SSF53720">
    <property type="entry name" value="ALDH-like"/>
    <property type="match status" value="1"/>
</dbReference>
<feature type="active site" evidence="5 6">
    <location>
        <position position="214"/>
    </location>
</feature>
<keyword evidence="3" id="KW-0520">NAD</keyword>
<dbReference type="AlphaFoldDB" id="A0A917BMP5"/>
<reference evidence="9" key="2">
    <citation type="submission" date="2020-09" db="EMBL/GenBank/DDBJ databases">
        <authorList>
            <person name="Sun Q."/>
            <person name="Zhou Y."/>
        </authorList>
    </citation>
    <scope>NUCLEOTIDE SEQUENCE</scope>
    <source>
        <strain evidence="9">CGMCC 1.12160</strain>
    </source>
</reference>
<evidence type="ECO:0000313" key="10">
    <source>
        <dbReference type="Proteomes" id="UP000605670"/>
    </source>
</evidence>
<evidence type="ECO:0000256" key="6">
    <source>
        <dbReference type="PROSITE-ProRule" id="PRU10007"/>
    </source>
</evidence>
<dbReference type="InterPro" id="IPR016160">
    <property type="entry name" value="Ald_DH_CS_CYS"/>
</dbReference>
<dbReference type="PANTHER" id="PTHR43570">
    <property type="entry name" value="ALDEHYDE DEHYDROGENASE"/>
    <property type="match status" value="1"/>
</dbReference>
<dbReference type="PIRSF" id="PIRSF036492">
    <property type="entry name" value="ALDH"/>
    <property type="match status" value="1"/>
</dbReference>
<evidence type="ECO:0000256" key="4">
    <source>
        <dbReference type="PIRNR" id="PIRNR036492"/>
    </source>
</evidence>
<keyword evidence="2 4" id="KW-0560">Oxidoreductase</keyword>
<dbReference type="PROSITE" id="PS00687">
    <property type="entry name" value="ALDEHYDE_DEHYDR_GLU"/>
    <property type="match status" value="1"/>
</dbReference>
<dbReference type="Proteomes" id="UP000605670">
    <property type="component" value="Unassembled WGS sequence"/>
</dbReference>
<protein>
    <recommendedName>
        <fullName evidence="4">Aldehyde dehydrogenase</fullName>
    </recommendedName>
</protein>
<accession>A0A917BMP5</accession>
<dbReference type="RefSeq" id="WP_188430048.1">
    <property type="nucleotide sequence ID" value="NZ_BAABKH010000001.1"/>
</dbReference>
<evidence type="ECO:0000256" key="5">
    <source>
        <dbReference type="PIRSR" id="PIRSR036492-1"/>
    </source>
</evidence>
<evidence type="ECO:0000313" key="9">
    <source>
        <dbReference type="EMBL" id="GGF50835.1"/>
    </source>
</evidence>
<dbReference type="InterPro" id="IPR012394">
    <property type="entry name" value="Aldehyde_DH_NAD(P)"/>
</dbReference>
<dbReference type="PROSITE" id="PS00070">
    <property type="entry name" value="ALDEHYDE_DEHYDR_CYS"/>
    <property type="match status" value="1"/>
</dbReference>
<dbReference type="CDD" id="cd07087">
    <property type="entry name" value="ALDH_F3-13-14_CALDH-like"/>
    <property type="match status" value="1"/>
</dbReference>
<dbReference type="GO" id="GO:0005737">
    <property type="term" value="C:cytoplasm"/>
    <property type="evidence" value="ECO:0007669"/>
    <property type="project" value="TreeGrafter"/>
</dbReference>
<evidence type="ECO:0000256" key="3">
    <source>
        <dbReference type="ARBA" id="ARBA00023027"/>
    </source>
</evidence>
<dbReference type="InterPro" id="IPR016161">
    <property type="entry name" value="Ald_DH/histidinol_DH"/>
</dbReference>
<evidence type="ECO:0000256" key="1">
    <source>
        <dbReference type="ARBA" id="ARBA00009986"/>
    </source>
</evidence>
<gene>
    <name evidence="9" type="ORF">GCM10011366_18340</name>
</gene>
<dbReference type="PANTHER" id="PTHR43570:SF16">
    <property type="entry name" value="ALDEHYDE DEHYDROGENASE TYPE III, ISOFORM Q"/>
    <property type="match status" value="1"/>
</dbReference>
<dbReference type="InterPro" id="IPR016163">
    <property type="entry name" value="Ald_DH_C"/>
</dbReference>
<proteinExistence type="inferred from homology"/>
<evidence type="ECO:0000256" key="7">
    <source>
        <dbReference type="RuleBase" id="RU003345"/>
    </source>
</evidence>
<dbReference type="Pfam" id="PF00171">
    <property type="entry name" value="Aldedh"/>
    <property type="match status" value="1"/>
</dbReference>
<keyword evidence="10" id="KW-1185">Reference proteome</keyword>
<dbReference type="FunFam" id="3.40.605.10:FF:000004">
    <property type="entry name" value="Aldehyde dehydrogenase"/>
    <property type="match status" value="1"/>
</dbReference>
<comment type="similarity">
    <text evidence="1 4 7">Belongs to the aldehyde dehydrogenase family.</text>
</comment>
<evidence type="ECO:0000256" key="2">
    <source>
        <dbReference type="ARBA" id="ARBA00023002"/>
    </source>
</evidence>